<comment type="caution">
    <text evidence="2">The sequence shown here is derived from an EMBL/GenBank/DDBJ whole genome shotgun (WGS) entry which is preliminary data.</text>
</comment>
<dbReference type="Proteomes" id="UP000237000">
    <property type="component" value="Unassembled WGS sequence"/>
</dbReference>
<dbReference type="AlphaFoldDB" id="A0A2P5FI71"/>
<protein>
    <submittedName>
        <fullName evidence="2">Uncharacterized protein</fullName>
    </submittedName>
</protein>
<feature type="region of interest" description="Disordered" evidence="1">
    <location>
        <begin position="56"/>
        <end position="81"/>
    </location>
</feature>
<dbReference type="EMBL" id="JXTC01000031">
    <property type="protein sequence ID" value="PON97489.1"/>
    <property type="molecule type" value="Genomic_DNA"/>
</dbReference>
<organism evidence="2 3">
    <name type="scientific">Trema orientale</name>
    <name type="common">Charcoal tree</name>
    <name type="synonym">Celtis orientalis</name>
    <dbReference type="NCBI Taxonomy" id="63057"/>
    <lineage>
        <taxon>Eukaryota</taxon>
        <taxon>Viridiplantae</taxon>
        <taxon>Streptophyta</taxon>
        <taxon>Embryophyta</taxon>
        <taxon>Tracheophyta</taxon>
        <taxon>Spermatophyta</taxon>
        <taxon>Magnoliopsida</taxon>
        <taxon>eudicotyledons</taxon>
        <taxon>Gunneridae</taxon>
        <taxon>Pentapetalae</taxon>
        <taxon>rosids</taxon>
        <taxon>fabids</taxon>
        <taxon>Rosales</taxon>
        <taxon>Cannabaceae</taxon>
        <taxon>Trema</taxon>
    </lineage>
</organism>
<sequence length="155" mass="17373">MGDWCKDLQNHRGTIPLLQNIPGDEFLLFASILMEGIWRARNLSIHDNSCPLLGDHNQNDSKRSGRNKEKGFLNNPLSDFNLDSTSTRTEKINLTDSGMGKASASLLAVECGHSESRYIVSEAKRKLSSLKGWAAVKNPRKLNFFAHKRFVCVRA</sequence>
<feature type="compositionally biased region" description="Basic and acidic residues" evidence="1">
    <location>
        <begin position="57"/>
        <end position="71"/>
    </location>
</feature>
<dbReference type="InParanoid" id="A0A2P5FI71"/>
<proteinExistence type="predicted"/>
<name>A0A2P5FI71_TREOI</name>
<keyword evidence="3" id="KW-1185">Reference proteome</keyword>
<reference evidence="3" key="1">
    <citation type="submission" date="2016-06" db="EMBL/GenBank/DDBJ databases">
        <title>Parallel loss of symbiosis genes in relatives of nitrogen-fixing non-legume Parasponia.</title>
        <authorList>
            <person name="Van Velzen R."/>
            <person name="Holmer R."/>
            <person name="Bu F."/>
            <person name="Rutten L."/>
            <person name="Van Zeijl A."/>
            <person name="Liu W."/>
            <person name="Santuari L."/>
            <person name="Cao Q."/>
            <person name="Sharma T."/>
            <person name="Shen D."/>
            <person name="Roswanjaya Y."/>
            <person name="Wardhani T."/>
            <person name="Kalhor M.S."/>
            <person name="Jansen J."/>
            <person name="Van den Hoogen J."/>
            <person name="Gungor B."/>
            <person name="Hartog M."/>
            <person name="Hontelez J."/>
            <person name="Verver J."/>
            <person name="Yang W.-C."/>
            <person name="Schijlen E."/>
            <person name="Repin R."/>
            <person name="Schilthuizen M."/>
            <person name="Schranz E."/>
            <person name="Heidstra R."/>
            <person name="Miyata K."/>
            <person name="Fedorova E."/>
            <person name="Kohlen W."/>
            <person name="Bisseling T."/>
            <person name="Smit S."/>
            <person name="Geurts R."/>
        </authorList>
    </citation>
    <scope>NUCLEOTIDE SEQUENCE [LARGE SCALE GENOMIC DNA]</scope>
    <source>
        <strain evidence="3">cv. RG33-2</strain>
    </source>
</reference>
<accession>A0A2P5FI71</accession>
<evidence type="ECO:0000313" key="2">
    <source>
        <dbReference type="EMBL" id="PON97489.1"/>
    </source>
</evidence>
<evidence type="ECO:0000256" key="1">
    <source>
        <dbReference type="SAM" id="MobiDB-lite"/>
    </source>
</evidence>
<evidence type="ECO:0000313" key="3">
    <source>
        <dbReference type="Proteomes" id="UP000237000"/>
    </source>
</evidence>
<gene>
    <name evidence="2" type="ORF">TorRG33x02_066910</name>
</gene>